<protein>
    <submittedName>
        <fullName evidence="2">Uncharacterized protein</fullName>
    </submittedName>
</protein>
<feature type="region of interest" description="Disordered" evidence="1">
    <location>
        <begin position="1"/>
        <end position="24"/>
    </location>
</feature>
<reference evidence="2" key="2">
    <citation type="journal article" date="2015" name="Fish Shellfish Immunol.">
        <title>Early steps in the European eel (Anguilla anguilla)-Vibrio vulnificus interaction in the gills: Role of the RtxA13 toxin.</title>
        <authorList>
            <person name="Callol A."/>
            <person name="Pajuelo D."/>
            <person name="Ebbesson L."/>
            <person name="Teles M."/>
            <person name="MacKenzie S."/>
            <person name="Amaro C."/>
        </authorList>
    </citation>
    <scope>NUCLEOTIDE SEQUENCE</scope>
</reference>
<name>A0A0E9QGU4_ANGAN</name>
<dbReference type="AlphaFoldDB" id="A0A0E9QGU4"/>
<reference evidence="2" key="1">
    <citation type="submission" date="2014-11" db="EMBL/GenBank/DDBJ databases">
        <authorList>
            <person name="Amaro Gonzalez C."/>
        </authorList>
    </citation>
    <scope>NUCLEOTIDE SEQUENCE</scope>
</reference>
<organism evidence="2">
    <name type="scientific">Anguilla anguilla</name>
    <name type="common">European freshwater eel</name>
    <name type="synonym">Muraena anguilla</name>
    <dbReference type="NCBI Taxonomy" id="7936"/>
    <lineage>
        <taxon>Eukaryota</taxon>
        <taxon>Metazoa</taxon>
        <taxon>Chordata</taxon>
        <taxon>Craniata</taxon>
        <taxon>Vertebrata</taxon>
        <taxon>Euteleostomi</taxon>
        <taxon>Actinopterygii</taxon>
        <taxon>Neopterygii</taxon>
        <taxon>Teleostei</taxon>
        <taxon>Anguilliformes</taxon>
        <taxon>Anguillidae</taxon>
        <taxon>Anguilla</taxon>
    </lineage>
</organism>
<evidence type="ECO:0000313" key="2">
    <source>
        <dbReference type="EMBL" id="JAH16106.1"/>
    </source>
</evidence>
<dbReference type="EMBL" id="GBXM01092471">
    <property type="protein sequence ID" value="JAH16106.1"/>
    <property type="molecule type" value="Transcribed_RNA"/>
</dbReference>
<evidence type="ECO:0000256" key="1">
    <source>
        <dbReference type="SAM" id="MobiDB-lite"/>
    </source>
</evidence>
<accession>A0A0E9QGU4</accession>
<sequence length="51" mass="5775">MFPPPPLLETQNLPHAAKHRNDVSTVPDNSTARFSKCAGFIFYFFILLPQV</sequence>
<proteinExistence type="predicted"/>